<accession>A0A521B1E1</accession>
<evidence type="ECO:0000313" key="2">
    <source>
        <dbReference type="EMBL" id="SMO40887.1"/>
    </source>
</evidence>
<dbReference type="SUPFAM" id="SSF52402">
    <property type="entry name" value="Adenine nucleotide alpha hydrolases-like"/>
    <property type="match status" value="1"/>
</dbReference>
<gene>
    <name evidence="2" type="ORF">SAMN06273567_101488</name>
</gene>
<sequence length="159" mass="16423">MGDSTASVPPEDRSVPPVEPVRLVPQLSRRPAPSLVVHVDGSAAAYGALVWALREAARREGSVLAVDVVDPADGPLPGQRPSGERTRAAALGRVEAQVVRAIAETGVTGRIRTATVERPVLEALTAAGRGGDLVLVAGAGRALLRHVPPRHPGRLARGA</sequence>
<keyword evidence="3" id="KW-1185">Reference proteome</keyword>
<name>A0A521B1E1_9ACTN</name>
<organism evidence="2 3">
    <name type="scientific">Geodermatophilus aquaeductus</name>
    <dbReference type="NCBI Taxonomy" id="1564161"/>
    <lineage>
        <taxon>Bacteria</taxon>
        <taxon>Bacillati</taxon>
        <taxon>Actinomycetota</taxon>
        <taxon>Actinomycetes</taxon>
        <taxon>Geodermatophilales</taxon>
        <taxon>Geodermatophilaceae</taxon>
        <taxon>Geodermatophilus</taxon>
    </lineage>
</organism>
<dbReference type="AlphaFoldDB" id="A0A521B1E1"/>
<proteinExistence type="predicted"/>
<dbReference type="InterPro" id="IPR014729">
    <property type="entry name" value="Rossmann-like_a/b/a_fold"/>
</dbReference>
<dbReference type="Gene3D" id="3.40.50.620">
    <property type="entry name" value="HUPs"/>
    <property type="match status" value="1"/>
</dbReference>
<reference evidence="2 3" key="1">
    <citation type="submission" date="2017-05" db="EMBL/GenBank/DDBJ databases">
        <authorList>
            <person name="Varghese N."/>
            <person name="Submissions S."/>
        </authorList>
    </citation>
    <scope>NUCLEOTIDE SEQUENCE [LARGE SCALE GENOMIC DNA]</scope>
    <source>
        <strain evidence="2 3">DSM 46834</strain>
    </source>
</reference>
<dbReference type="Proteomes" id="UP000317484">
    <property type="component" value="Unassembled WGS sequence"/>
</dbReference>
<protein>
    <submittedName>
        <fullName evidence="2">Universal stress protein family protein</fullName>
    </submittedName>
</protein>
<evidence type="ECO:0000313" key="3">
    <source>
        <dbReference type="Proteomes" id="UP000317484"/>
    </source>
</evidence>
<dbReference type="RefSeq" id="WP_142456745.1">
    <property type="nucleotide sequence ID" value="NZ_FXTJ01000001.1"/>
</dbReference>
<dbReference type="EMBL" id="FXTJ01000001">
    <property type="protein sequence ID" value="SMO40887.1"/>
    <property type="molecule type" value="Genomic_DNA"/>
</dbReference>
<evidence type="ECO:0000259" key="1">
    <source>
        <dbReference type="Pfam" id="PF00582"/>
    </source>
</evidence>
<dbReference type="Pfam" id="PF00582">
    <property type="entry name" value="Usp"/>
    <property type="match status" value="1"/>
</dbReference>
<dbReference type="InterPro" id="IPR006016">
    <property type="entry name" value="UspA"/>
</dbReference>
<feature type="domain" description="UspA" evidence="1">
    <location>
        <begin position="35"/>
        <end position="146"/>
    </location>
</feature>